<protein>
    <submittedName>
        <fullName evidence="2">Uncharacterized protein</fullName>
    </submittedName>
</protein>
<organism evidence="2 3">
    <name type="scientific">Terasakiella brassicae</name>
    <dbReference type="NCBI Taxonomy" id="1634917"/>
    <lineage>
        <taxon>Bacteria</taxon>
        <taxon>Pseudomonadati</taxon>
        <taxon>Pseudomonadota</taxon>
        <taxon>Alphaproteobacteria</taxon>
        <taxon>Rhodospirillales</taxon>
        <taxon>Terasakiellaceae</taxon>
        <taxon>Terasakiella</taxon>
    </lineage>
</organism>
<evidence type="ECO:0000313" key="3">
    <source>
        <dbReference type="Proteomes" id="UP000632498"/>
    </source>
</evidence>
<name>A0A917C140_9PROT</name>
<comment type="caution">
    <text evidence="2">The sequence shown here is derived from an EMBL/GenBank/DDBJ whole genome shotgun (WGS) entry which is preliminary data.</text>
</comment>
<dbReference type="AlphaFoldDB" id="A0A917C140"/>
<reference evidence="2" key="1">
    <citation type="journal article" date="2014" name="Int. J. Syst. Evol. Microbiol.">
        <title>Complete genome sequence of Corynebacterium casei LMG S-19264T (=DSM 44701T), isolated from a smear-ripened cheese.</title>
        <authorList>
            <consortium name="US DOE Joint Genome Institute (JGI-PGF)"/>
            <person name="Walter F."/>
            <person name="Albersmeier A."/>
            <person name="Kalinowski J."/>
            <person name="Ruckert C."/>
        </authorList>
    </citation>
    <scope>NUCLEOTIDE SEQUENCE</scope>
    <source>
        <strain evidence="2">CGMCC 1.15254</strain>
    </source>
</reference>
<gene>
    <name evidence="2" type="ORF">GCM10011332_19390</name>
</gene>
<feature type="coiled-coil region" evidence="1">
    <location>
        <begin position="113"/>
        <end position="141"/>
    </location>
</feature>
<accession>A0A917C140</accession>
<evidence type="ECO:0000256" key="1">
    <source>
        <dbReference type="SAM" id="Coils"/>
    </source>
</evidence>
<dbReference type="EMBL" id="BMHV01000012">
    <property type="protein sequence ID" value="GGF65455.1"/>
    <property type="molecule type" value="Genomic_DNA"/>
</dbReference>
<evidence type="ECO:0000313" key="2">
    <source>
        <dbReference type="EMBL" id="GGF65455.1"/>
    </source>
</evidence>
<dbReference type="Proteomes" id="UP000632498">
    <property type="component" value="Unassembled WGS sequence"/>
</dbReference>
<sequence>MNKTTVLNVSEEKQSDFEKIELMTAMQELASLKPEEGKAAMMSQVDRAALRVLKVLKEGNPDTLQQGTYLQQVKFVLGVMEQCKEFRDGQFTRLVRSHAEDIMVGLEDLPKRSQALKEKKKREAEEAKRKAAEAKSAAKAKAIAAGGKGSPIDKEETVVEEIEPDFPYELAEKICIQTVVRHFDAKLDVLRSVHMYGRHSTVDIGIPPHFLYTVEFSVLIEDAIKALIVDSRDILARRVYNDTDPKADEETIRKVLRDKSRPLLDVVESGFAGWGSAQAEAAKRAHTGENDTAKKTTVKEKKGGLFSKLLGKEKKPQAAPKRARKKEKEAWEEVLEIFKAAEARGEIFFPRTFNFSILSYLSQMRENLFKSEVERIIQIAEQAKGGSTAKGAVARGLEQSFKNNDQNFFEMLILNLLYTKNSIGLAEVQTACMGQKLDEGRLPLSVPEMGRRPNAYATQIIKLLKEPCEPRVLKNCLEYFFEAILVLHLIKYEKDFANASTYLESQKESLAKPLQGVIDGILGLMDRVLFARQQARETGEDTSHNTKDTISHTIGKFITAYEGMYEKMKKS</sequence>
<dbReference type="RefSeq" id="WP_188664301.1">
    <property type="nucleotide sequence ID" value="NZ_BMHV01000012.1"/>
</dbReference>
<keyword evidence="3" id="KW-1185">Reference proteome</keyword>
<reference evidence="2" key="2">
    <citation type="submission" date="2020-09" db="EMBL/GenBank/DDBJ databases">
        <authorList>
            <person name="Sun Q."/>
            <person name="Zhou Y."/>
        </authorList>
    </citation>
    <scope>NUCLEOTIDE SEQUENCE</scope>
    <source>
        <strain evidence="2">CGMCC 1.15254</strain>
    </source>
</reference>
<proteinExistence type="predicted"/>
<keyword evidence="1" id="KW-0175">Coiled coil</keyword>